<evidence type="ECO:0000313" key="6">
    <source>
        <dbReference type="Proteomes" id="UP000481339"/>
    </source>
</evidence>
<evidence type="ECO:0000256" key="1">
    <source>
        <dbReference type="ARBA" id="ARBA00022490"/>
    </source>
</evidence>
<evidence type="ECO:0000313" key="5">
    <source>
        <dbReference type="EMBL" id="KAB1632408.1"/>
    </source>
</evidence>
<dbReference type="SUPFAM" id="SSF89919">
    <property type="entry name" value="Ribosome-binding factor A, RbfA"/>
    <property type="match status" value="1"/>
</dbReference>
<keyword evidence="2 3" id="KW-0690">Ribosome biogenesis</keyword>
<evidence type="ECO:0000256" key="3">
    <source>
        <dbReference type="HAMAP-Rule" id="MF_00003"/>
    </source>
</evidence>
<dbReference type="PANTHER" id="PTHR33515">
    <property type="entry name" value="RIBOSOME-BINDING FACTOR A, CHLOROPLASTIC-RELATED"/>
    <property type="match status" value="1"/>
</dbReference>
<feature type="compositionally biased region" description="Acidic residues" evidence="4">
    <location>
        <begin position="142"/>
        <end position="153"/>
    </location>
</feature>
<dbReference type="OrthoDB" id="307788at2"/>
<protein>
    <recommendedName>
        <fullName evidence="3">Ribosome-binding factor A</fullName>
    </recommendedName>
</protein>
<organism evidence="5 6">
    <name type="scientific">Pseudoclavibacter caeni</name>
    <dbReference type="NCBI Taxonomy" id="908846"/>
    <lineage>
        <taxon>Bacteria</taxon>
        <taxon>Bacillati</taxon>
        <taxon>Actinomycetota</taxon>
        <taxon>Actinomycetes</taxon>
        <taxon>Micrococcales</taxon>
        <taxon>Microbacteriaceae</taxon>
        <taxon>Pseudoclavibacter</taxon>
    </lineage>
</organism>
<sequence>MAQTSGRAARVADRIKVIVAQTLERGVKDPRLGFVTITDVRVTGDLQHASIFYSVLGDEDAREDTATALESAKGLIRSAIGRGVRLRLTPSIEFIPDAIPESAAHIERLLHEARQRDEAARAVSATASFAGDADPYRRPDEATAEDGTDDADTPADGTRVDPGTGED</sequence>
<comment type="function">
    <text evidence="3">One of several proteins that assist in the late maturation steps of the functional core of the 30S ribosomal subunit. Associates with free 30S ribosomal subunits (but not with 30S subunits that are part of 70S ribosomes or polysomes). Required for efficient processing of 16S rRNA. May interact with the 5'-terminal helix region of 16S rRNA.</text>
</comment>
<dbReference type="GO" id="GO:0043024">
    <property type="term" value="F:ribosomal small subunit binding"/>
    <property type="evidence" value="ECO:0007669"/>
    <property type="project" value="TreeGrafter"/>
</dbReference>
<dbReference type="PROSITE" id="PS01319">
    <property type="entry name" value="RBFA"/>
    <property type="match status" value="1"/>
</dbReference>
<dbReference type="PANTHER" id="PTHR33515:SF1">
    <property type="entry name" value="RIBOSOME-BINDING FACTOR A, CHLOROPLASTIC-RELATED"/>
    <property type="match status" value="1"/>
</dbReference>
<dbReference type="InterPro" id="IPR015946">
    <property type="entry name" value="KH_dom-like_a/b"/>
</dbReference>
<feature type="compositionally biased region" description="Low complexity" evidence="4">
    <location>
        <begin position="121"/>
        <end position="130"/>
    </location>
</feature>
<dbReference type="Pfam" id="PF02033">
    <property type="entry name" value="RBFA"/>
    <property type="match status" value="1"/>
</dbReference>
<dbReference type="InterPro" id="IPR023799">
    <property type="entry name" value="RbfA_dom_sf"/>
</dbReference>
<evidence type="ECO:0000256" key="2">
    <source>
        <dbReference type="ARBA" id="ARBA00022517"/>
    </source>
</evidence>
<evidence type="ECO:0000256" key="4">
    <source>
        <dbReference type="SAM" id="MobiDB-lite"/>
    </source>
</evidence>
<gene>
    <name evidence="3 5" type="primary">rbfA</name>
    <name evidence="5" type="ORF">F8O02_05235</name>
</gene>
<comment type="subcellular location">
    <subcellularLocation>
        <location evidence="3">Cytoplasm</location>
    </subcellularLocation>
</comment>
<comment type="caution">
    <text evidence="5">The sequence shown here is derived from an EMBL/GenBank/DDBJ whole genome shotgun (WGS) entry which is preliminary data.</text>
</comment>
<dbReference type="InterPro" id="IPR020053">
    <property type="entry name" value="Ribosome-bd_factorA_CS"/>
</dbReference>
<reference evidence="5 6" key="1">
    <citation type="submission" date="2019-09" db="EMBL/GenBank/DDBJ databases">
        <title>Phylogeny of genus Pseudoclavibacter and closely related genus.</title>
        <authorList>
            <person name="Li Y."/>
        </authorList>
    </citation>
    <scope>NUCLEOTIDE SEQUENCE [LARGE SCALE GENOMIC DNA]</scope>
    <source>
        <strain evidence="5 6">JCM 16921</strain>
    </source>
</reference>
<name>A0A7C8FT19_9MICO</name>
<dbReference type="HAMAP" id="MF_00003">
    <property type="entry name" value="RbfA"/>
    <property type="match status" value="1"/>
</dbReference>
<dbReference type="InterPro" id="IPR000238">
    <property type="entry name" value="RbfA"/>
</dbReference>
<dbReference type="AlphaFoldDB" id="A0A7C8FT19"/>
<dbReference type="NCBIfam" id="TIGR00082">
    <property type="entry name" value="rbfA"/>
    <property type="match status" value="1"/>
</dbReference>
<dbReference type="EMBL" id="WBKA01000003">
    <property type="protein sequence ID" value="KAB1632408.1"/>
    <property type="molecule type" value="Genomic_DNA"/>
</dbReference>
<proteinExistence type="inferred from homology"/>
<comment type="similarity">
    <text evidence="3">Belongs to the RbfA family.</text>
</comment>
<dbReference type="Gene3D" id="3.30.300.20">
    <property type="match status" value="1"/>
</dbReference>
<keyword evidence="1 3" id="KW-0963">Cytoplasm</keyword>
<dbReference type="GO" id="GO:0030490">
    <property type="term" value="P:maturation of SSU-rRNA"/>
    <property type="evidence" value="ECO:0007669"/>
    <property type="project" value="UniProtKB-UniRule"/>
</dbReference>
<dbReference type="Proteomes" id="UP000481339">
    <property type="component" value="Unassembled WGS sequence"/>
</dbReference>
<keyword evidence="6" id="KW-1185">Reference proteome</keyword>
<dbReference type="GO" id="GO:0005829">
    <property type="term" value="C:cytosol"/>
    <property type="evidence" value="ECO:0007669"/>
    <property type="project" value="TreeGrafter"/>
</dbReference>
<accession>A0A7C8FT19</accession>
<dbReference type="RefSeq" id="WP_158036186.1">
    <property type="nucleotide sequence ID" value="NZ_BAAAZV010000017.1"/>
</dbReference>
<comment type="subunit">
    <text evidence="3">Monomer. Binds 30S ribosomal subunits, but not 50S ribosomal subunits or 70S ribosomes.</text>
</comment>
<feature type="region of interest" description="Disordered" evidence="4">
    <location>
        <begin position="120"/>
        <end position="167"/>
    </location>
</feature>